<feature type="compositionally biased region" description="Basic and acidic residues" evidence="1">
    <location>
        <begin position="846"/>
        <end position="855"/>
    </location>
</feature>
<protein>
    <recommendedName>
        <fullName evidence="2">Meiotically up-regulated protein Msb1/Mug8 domain-containing protein</fullName>
    </recommendedName>
</protein>
<dbReference type="OrthoDB" id="3362494at2759"/>
<feature type="compositionally biased region" description="Low complexity" evidence="1">
    <location>
        <begin position="607"/>
        <end position="621"/>
    </location>
</feature>
<feature type="compositionally biased region" description="Low complexity" evidence="1">
    <location>
        <begin position="1110"/>
        <end position="1151"/>
    </location>
</feature>
<feature type="compositionally biased region" description="Low complexity" evidence="1">
    <location>
        <begin position="1183"/>
        <end position="1228"/>
    </location>
</feature>
<dbReference type="Gene3D" id="1.10.555.10">
    <property type="entry name" value="Rho GTPase activation protein"/>
    <property type="match status" value="1"/>
</dbReference>
<feature type="region of interest" description="Disordered" evidence="1">
    <location>
        <begin position="576"/>
        <end position="629"/>
    </location>
</feature>
<feature type="compositionally biased region" description="Low complexity" evidence="1">
    <location>
        <begin position="1159"/>
        <end position="1174"/>
    </location>
</feature>
<feature type="domain" description="Meiotically up-regulated protein Msb1/Mug8" evidence="2">
    <location>
        <begin position="243"/>
        <end position="368"/>
    </location>
</feature>
<dbReference type="GeneID" id="18837654"/>
<feature type="compositionally biased region" description="Low complexity" evidence="1">
    <location>
        <begin position="1238"/>
        <end position="1309"/>
    </location>
</feature>
<organism evidence="3 4">
    <name type="scientific">Dichomitus squalens (strain LYAD-421)</name>
    <name type="common">Western red white-rot fungus</name>
    <dbReference type="NCBI Taxonomy" id="732165"/>
    <lineage>
        <taxon>Eukaryota</taxon>
        <taxon>Fungi</taxon>
        <taxon>Dikarya</taxon>
        <taxon>Basidiomycota</taxon>
        <taxon>Agaricomycotina</taxon>
        <taxon>Agaricomycetes</taxon>
        <taxon>Polyporales</taxon>
        <taxon>Polyporaceae</taxon>
        <taxon>Dichomitus</taxon>
    </lineage>
</organism>
<sequence>MASFLSKVFPRKKDKETSNKRNSVSSLLEGKFEAVSPTISPSAAHFADLAQRPKERGREKEKEKEKDSAFSLFKTKSRPVSPPPDTRKSVPDAPHLTLNLPVPKEERSRALGVVFEADPNDTSTLPDNVIGERRLTPLETLLLVKACSQAIVDNGGLETLGVMHPFWYSASPEVQRKLISLFILSLAPKSPITTLSPSPSSAAVNFNTELEYTRSPHDIAAVLRWALRHLRLEGESFGRAAGQWDWYRTFAEAERASAYPPTAFTDVLVPQISPSHHQLLVATLDIVSSLASHAERNSISGSKLSKFLGLWLLTAKRSEEGEDWNSFYTRWERAGRILEHLFLAHIRDETVRKKMPLRLTELVKGYPYHSRSASADTTPAADDDLLPRPRFSTRRYSALYVRVETELADGKAAKPKPHPLRLISDALKSEVELTDGQYQSIWEAIRAAALASDEPDPILATVDGYPSLSRIFADETTRLLSFVPAESGIASTSVPTIRLPRPPRRRSSFSNTPTQPQANGNGNGKAETNGSAQRSAVSPTTSPTSPSSPKDWTDFSAAGFGESALGKDFAKTLLDKDVEVTDPPPVERKTSKRRRPSSRRSSVDNPSAESAARAAELASPTSKPPKSKSTIVNVVKLDEAFVDFWSDALLDPIASDWPNFVVAQLKNGITGVEADGQPVGWLVLEQRFVSPPPPPQTATEEAAASPSAGPRRASSPRPSIRSDLSARKSSTFSAAKKRLTFFASASQTITGATAKSEVKAAAKKKAVKGSKVGELGEILPEVEEKPEEKVAEKEKEEPKKDAEPAPAPTPTPAPASASPEAHPVPPTPGTEESKFVENITPTEAVKPPEEPKAEPAQEQTITVPAAEAPEASSPTEVLSPLTPTAEDFPAVPVVGGLLASAAATTPVAVEALKTEDATLEDKPVVTVEQEPEIPTDSAAPTPEKTLPPAPEPVVLTGETPGPQVALETSEPAALAEISQKIDAIVEEAASEPETESAEPVSAAAAEDPTTEVVQHPVQVEELVSDAEAPAAAEPAPVEPETEPEAPAAEPEAVVEAPVAAEQPLAEAPAPAEAPVIEAPAAAEESVVGAPAPVEESVVEAPATVEESTAEEPIAVEEPAAEPEPLAPVEPKAAPVEAEPAAPEGASAPVVEEIADSAEETAPAAEESVAVVEEVPAPEPKPETAPVAEEAPSAEPEPEAAPIVEEPAVEEAPAAEPAPVEEATPEAPTQPEPEEPAPVEETPVAEPEALAEEPAAPVGEVPAAVTEEVPAAVEPVPAEAPVTQEAAAPAVEQPAVEEPTPAVEETSAPVAEEEALVPEPTPEPAPEDSVPAPVDEPALVDESAPLPIGEPVAPAEAPVEESTTPVEDIQADAAAPEEPAASTEAAPEAAPEPQVEEPVAGEAHENGPAAETPENEEKSAAAEGSQ</sequence>
<evidence type="ECO:0000313" key="3">
    <source>
        <dbReference type="EMBL" id="EJF58741.1"/>
    </source>
</evidence>
<feature type="compositionally biased region" description="Low complexity" evidence="1">
    <location>
        <begin position="697"/>
        <end position="719"/>
    </location>
</feature>
<dbReference type="InterPro" id="IPR012965">
    <property type="entry name" value="Msb1/Mug8_dom"/>
</dbReference>
<dbReference type="PANTHER" id="PTHR28093:SF1">
    <property type="entry name" value="MORPHOGENESIS-RELATED PROTEIN MSB1"/>
    <property type="match status" value="1"/>
</dbReference>
<feature type="compositionally biased region" description="Basic and acidic residues" evidence="1">
    <location>
        <begin position="576"/>
        <end position="589"/>
    </location>
</feature>
<feature type="compositionally biased region" description="Polar residues" evidence="1">
    <location>
        <begin position="515"/>
        <end position="537"/>
    </location>
</feature>
<feature type="region of interest" description="Disordered" evidence="1">
    <location>
        <begin position="493"/>
        <end position="556"/>
    </location>
</feature>
<feature type="region of interest" description="Disordered" evidence="1">
    <location>
        <begin position="762"/>
        <end position="883"/>
    </location>
</feature>
<evidence type="ECO:0000259" key="2">
    <source>
        <dbReference type="Pfam" id="PF08101"/>
    </source>
</evidence>
<dbReference type="Pfam" id="PF08101">
    <property type="entry name" value="Msb1-Mug8_dom"/>
    <property type="match status" value="1"/>
</dbReference>
<feature type="compositionally biased region" description="Basic and acidic residues" evidence="1">
    <location>
        <begin position="51"/>
        <end position="68"/>
    </location>
</feature>
<feature type="compositionally biased region" description="Acidic residues" evidence="1">
    <location>
        <begin position="984"/>
        <end position="996"/>
    </location>
</feature>
<feature type="compositionally biased region" description="Basic and acidic residues" evidence="1">
    <location>
        <begin position="782"/>
        <end position="803"/>
    </location>
</feature>
<dbReference type="PANTHER" id="PTHR28093">
    <property type="entry name" value="MORPHOGENESIS-RELATED PROTEIN MSB1"/>
    <property type="match status" value="1"/>
</dbReference>
<dbReference type="Proteomes" id="UP000053319">
    <property type="component" value="Unassembled WGS sequence"/>
</dbReference>
<feature type="region of interest" description="Disordered" evidence="1">
    <location>
        <begin position="920"/>
        <end position="1425"/>
    </location>
</feature>
<evidence type="ECO:0000313" key="4">
    <source>
        <dbReference type="Proteomes" id="UP000053319"/>
    </source>
</evidence>
<dbReference type="InterPro" id="IPR037508">
    <property type="entry name" value="Msb1/Mug8"/>
</dbReference>
<accession>R7SRR0</accession>
<dbReference type="RefSeq" id="XP_007368574.1">
    <property type="nucleotide sequence ID" value="XM_007368512.1"/>
</dbReference>
<feature type="compositionally biased region" description="Low complexity" evidence="1">
    <location>
        <begin position="1026"/>
        <end position="1035"/>
    </location>
</feature>
<reference evidence="3 4" key="1">
    <citation type="journal article" date="2012" name="Science">
        <title>The Paleozoic origin of enzymatic lignin decomposition reconstructed from 31 fungal genomes.</title>
        <authorList>
            <person name="Floudas D."/>
            <person name="Binder M."/>
            <person name="Riley R."/>
            <person name="Barry K."/>
            <person name="Blanchette R.A."/>
            <person name="Henrissat B."/>
            <person name="Martinez A.T."/>
            <person name="Otillar R."/>
            <person name="Spatafora J.W."/>
            <person name="Yadav J.S."/>
            <person name="Aerts A."/>
            <person name="Benoit I."/>
            <person name="Boyd A."/>
            <person name="Carlson A."/>
            <person name="Copeland A."/>
            <person name="Coutinho P.M."/>
            <person name="de Vries R.P."/>
            <person name="Ferreira P."/>
            <person name="Findley K."/>
            <person name="Foster B."/>
            <person name="Gaskell J."/>
            <person name="Glotzer D."/>
            <person name="Gorecki P."/>
            <person name="Heitman J."/>
            <person name="Hesse C."/>
            <person name="Hori C."/>
            <person name="Igarashi K."/>
            <person name="Jurgens J.A."/>
            <person name="Kallen N."/>
            <person name="Kersten P."/>
            <person name="Kohler A."/>
            <person name="Kuees U."/>
            <person name="Kumar T.K.A."/>
            <person name="Kuo A."/>
            <person name="LaButti K."/>
            <person name="Larrondo L.F."/>
            <person name="Lindquist E."/>
            <person name="Ling A."/>
            <person name="Lombard V."/>
            <person name="Lucas S."/>
            <person name="Lundell T."/>
            <person name="Martin R."/>
            <person name="McLaughlin D.J."/>
            <person name="Morgenstern I."/>
            <person name="Morin E."/>
            <person name="Murat C."/>
            <person name="Nagy L.G."/>
            <person name="Nolan M."/>
            <person name="Ohm R.A."/>
            <person name="Patyshakuliyeva A."/>
            <person name="Rokas A."/>
            <person name="Ruiz-Duenas F.J."/>
            <person name="Sabat G."/>
            <person name="Salamov A."/>
            <person name="Samejima M."/>
            <person name="Schmutz J."/>
            <person name="Slot J.C."/>
            <person name="St John F."/>
            <person name="Stenlid J."/>
            <person name="Sun H."/>
            <person name="Sun S."/>
            <person name="Syed K."/>
            <person name="Tsang A."/>
            <person name="Wiebenga A."/>
            <person name="Young D."/>
            <person name="Pisabarro A."/>
            <person name="Eastwood D.C."/>
            <person name="Martin F."/>
            <person name="Cullen D."/>
            <person name="Grigoriev I.V."/>
            <person name="Hibbett D.S."/>
        </authorList>
    </citation>
    <scope>NUCLEOTIDE SEQUENCE [LARGE SCALE GENOMIC DNA]</scope>
    <source>
        <strain evidence="3 4">LYAD-421 SS1</strain>
    </source>
</reference>
<feature type="region of interest" description="Disordered" evidence="1">
    <location>
        <begin position="1"/>
        <end position="97"/>
    </location>
</feature>
<dbReference type="EMBL" id="JH719432">
    <property type="protein sequence ID" value="EJF58741.1"/>
    <property type="molecule type" value="Genomic_DNA"/>
</dbReference>
<proteinExistence type="predicted"/>
<dbReference type="HOGENOM" id="CLU_002740_1_0_1"/>
<name>R7SRR0_DICSQ</name>
<feature type="compositionally biased region" description="Low complexity" evidence="1">
    <location>
        <begin position="856"/>
        <end position="877"/>
    </location>
</feature>
<feature type="compositionally biased region" description="Low complexity" evidence="1">
    <location>
        <begin position="1349"/>
        <end position="1360"/>
    </location>
</feature>
<feature type="region of interest" description="Disordered" evidence="1">
    <location>
        <begin position="687"/>
        <end position="729"/>
    </location>
</feature>
<gene>
    <name evidence="3" type="ORF">DICSQDRAFT_156644</name>
</gene>
<feature type="compositionally biased region" description="Low complexity" evidence="1">
    <location>
        <begin position="1044"/>
        <end position="1095"/>
    </location>
</feature>
<evidence type="ECO:0000256" key="1">
    <source>
        <dbReference type="SAM" id="MobiDB-lite"/>
    </source>
</evidence>
<dbReference type="InterPro" id="IPR008936">
    <property type="entry name" value="Rho_GTPase_activation_prot"/>
</dbReference>
<feature type="compositionally biased region" description="Low complexity" evidence="1">
    <location>
        <begin position="997"/>
        <end position="1006"/>
    </location>
</feature>
<dbReference type="KEGG" id="dsq:DICSQDRAFT_156644"/>
<feature type="compositionally biased region" description="Low complexity" evidence="1">
    <location>
        <begin position="538"/>
        <end position="549"/>
    </location>
</feature>
<dbReference type="OMA" id="VVGWDAY"/>
<feature type="compositionally biased region" description="Low complexity" evidence="1">
    <location>
        <begin position="1370"/>
        <end position="1400"/>
    </location>
</feature>